<evidence type="ECO:0000256" key="9">
    <source>
        <dbReference type="ARBA" id="ARBA00023186"/>
    </source>
</evidence>
<evidence type="ECO:0000256" key="7">
    <source>
        <dbReference type="ARBA" id="ARBA00023004"/>
    </source>
</evidence>
<dbReference type="SFLD" id="SFLDS00029">
    <property type="entry name" value="Radical_SAM"/>
    <property type="match status" value="1"/>
</dbReference>
<comment type="subcellular location">
    <subcellularLocation>
        <location evidence="10">Cytoplasm</location>
    </subcellularLocation>
</comment>
<dbReference type="InterPro" id="IPR058240">
    <property type="entry name" value="rSAM_sf"/>
</dbReference>
<organism evidence="12 13">
    <name type="scientific">Campylobacter magnus</name>
    <dbReference type="NCBI Taxonomy" id="3026462"/>
    <lineage>
        <taxon>Bacteria</taxon>
        <taxon>Pseudomonadati</taxon>
        <taxon>Campylobacterota</taxon>
        <taxon>Epsilonproteobacteria</taxon>
        <taxon>Campylobacterales</taxon>
        <taxon>Campylobacteraceae</taxon>
        <taxon>Campylobacter</taxon>
    </lineage>
</organism>
<keyword evidence="8 10" id="KW-0411">Iron-sulfur</keyword>
<comment type="similarity">
    <text evidence="2">Belongs to the anaerobic coproporphyrinogen-III oxidase family. HemW subfamily.</text>
</comment>
<dbReference type="InterPro" id="IPR006638">
    <property type="entry name" value="Elp3/MiaA/NifB-like_rSAM"/>
</dbReference>
<keyword evidence="5 10" id="KW-0949">S-adenosyl-L-methionine</keyword>
<dbReference type="RefSeq" id="WP_302244497.1">
    <property type="nucleotide sequence ID" value="NZ_JAULJQ010000007.1"/>
</dbReference>
<evidence type="ECO:0000256" key="2">
    <source>
        <dbReference type="ARBA" id="ARBA00006100"/>
    </source>
</evidence>
<comment type="function">
    <text evidence="10">Probably acts as a heme chaperone, transferring heme to an unknown acceptor. Binds one molecule of heme per monomer, possibly covalently. Binds 1 [4Fe-4S] cluster. The cluster is coordinated with 3 cysteines and an exchangeable S-adenosyl-L-methionine.</text>
</comment>
<evidence type="ECO:0000256" key="1">
    <source>
        <dbReference type="ARBA" id="ARBA00001966"/>
    </source>
</evidence>
<reference evidence="12 13" key="1">
    <citation type="submission" date="2023-06" db="EMBL/GenBank/DDBJ databases">
        <title>Campylobacter magnum sp. nov., isolated from cecal contents of domestic pigs (Sus scrofa domesticus).</title>
        <authorList>
            <person name="Papic B."/>
            <person name="Gruntar I."/>
        </authorList>
    </citation>
    <scope>NUCLEOTIDE SEQUENCE [LARGE SCALE GENOMIC DNA]</scope>
    <source>
        <strain evidence="13">34484-21</strain>
    </source>
</reference>
<evidence type="ECO:0000256" key="5">
    <source>
        <dbReference type="ARBA" id="ARBA00022691"/>
    </source>
</evidence>
<keyword evidence="10" id="KW-0004">4Fe-4S</keyword>
<dbReference type="SUPFAM" id="SSF102114">
    <property type="entry name" value="Radical SAM enzymes"/>
    <property type="match status" value="1"/>
</dbReference>
<dbReference type="SMART" id="SM00729">
    <property type="entry name" value="Elp3"/>
    <property type="match status" value="1"/>
</dbReference>
<name>A0ABT8T7S5_9BACT</name>
<dbReference type="PANTHER" id="PTHR13932">
    <property type="entry name" value="COPROPORPHYRINIGEN III OXIDASE"/>
    <property type="match status" value="1"/>
</dbReference>
<keyword evidence="13" id="KW-1185">Reference proteome</keyword>
<keyword evidence="6 10" id="KW-0479">Metal-binding</keyword>
<feature type="domain" description="Radical SAM core" evidence="11">
    <location>
        <begin position="1"/>
        <end position="226"/>
    </location>
</feature>
<evidence type="ECO:0000259" key="11">
    <source>
        <dbReference type="PROSITE" id="PS51918"/>
    </source>
</evidence>
<dbReference type="Pfam" id="PF04055">
    <property type="entry name" value="Radical_SAM"/>
    <property type="match status" value="1"/>
</dbReference>
<keyword evidence="7 10" id="KW-0408">Iron</keyword>
<dbReference type="InterPro" id="IPR004559">
    <property type="entry name" value="HemW-like"/>
</dbReference>
<evidence type="ECO:0000256" key="8">
    <source>
        <dbReference type="ARBA" id="ARBA00023014"/>
    </source>
</evidence>
<dbReference type="InterPro" id="IPR013785">
    <property type="entry name" value="Aldolase_TIM"/>
</dbReference>
<evidence type="ECO:0000256" key="10">
    <source>
        <dbReference type="RuleBase" id="RU364116"/>
    </source>
</evidence>
<sequence length="352" mass="40172">MRVYIHIPFCASKCPYCAFGSFTDFSLVRQYFDALNKDLNHQLKEFLGTKKHIKSIFFGGGTPSVVGVKFYEKIMDLLLSYCAKNAEITFEANPNSAKLEWLKSIKNLGANRISFGTQSFDEKKLEFLGRTHSSADTFKAIENALRAGFERINVDFIYGTKLDSKKLLSSELEGIKKLKNLGVKHISAYALTLEQNTPFYAHKNYAKEAPILANFMIKGLKSLGFLQYEISNFAQIGYECEHNLGYWMGDEYIGVGAFSVGCVGKTRLYAHSLIENYINEPLFRKSEYLSDDEWSDERLLLGLRSKLGVDEKYIKNKEILEFLEKDKKILRENGRVFNKNFLLADELACVLC</sequence>
<comment type="caution">
    <text evidence="12">The sequence shown here is derived from an EMBL/GenBank/DDBJ whole genome shotgun (WGS) entry which is preliminary data.</text>
</comment>
<keyword evidence="4 10" id="KW-0349">Heme</keyword>
<dbReference type="CDD" id="cd01335">
    <property type="entry name" value="Radical_SAM"/>
    <property type="match status" value="1"/>
</dbReference>
<accession>A0ABT8T7S5</accession>
<evidence type="ECO:0000313" key="12">
    <source>
        <dbReference type="EMBL" id="MDO2409697.1"/>
    </source>
</evidence>
<gene>
    <name evidence="12" type="primary">hemW</name>
    <name evidence="12" type="ORF">Q2362_06250</name>
</gene>
<dbReference type="Proteomes" id="UP001171111">
    <property type="component" value="Unassembled WGS sequence"/>
</dbReference>
<comment type="cofactor">
    <cofactor evidence="1">
        <name>[4Fe-4S] cluster</name>
        <dbReference type="ChEBI" id="CHEBI:49883"/>
    </cofactor>
</comment>
<evidence type="ECO:0000256" key="4">
    <source>
        <dbReference type="ARBA" id="ARBA00022617"/>
    </source>
</evidence>
<evidence type="ECO:0000256" key="6">
    <source>
        <dbReference type="ARBA" id="ARBA00022723"/>
    </source>
</evidence>
<dbReference type="PROSITE" id="PS51918">
    <property type="entry name" value="RADICAL_SAM"/>
    <property type="match status" value="1"/>
</dbReference>
<dbReference type="EMBL" id="JAULJQ010000007">
    <property type="protein sequence ID" value="MDO2409697.1"/>
    <property type="molecule type" value="Genomic_DNA"/>
</dbReference>
<dbReference type="PANTHER" id="PTHR13932:SF5">
    <property type="entry name" value="RADICAL S-ADENOSYL METHIONINE DOMAIN-CONTAINING PROTEIN 1, MITOCHONDRIAL"/>
    <property type="match status" value="1"/>
</dbReference>
<dbReference type="SFLD" id="SFLDG01065">
    <property type="entry name" value="anaerobic_coproporphyrinogen-I"/>
    <property type="match status" value="1"/>
</dbReference>
<proteinExistence type="inferred from homology"/>
<dbReference type="Gene3D" id="3.20.20.70">
    <property type="entry name" value="Aldolase class I"/>
    <property type="match status" value="1"/>
</dbReference>
<evidence type="ECO:0000313" key="13">
    <source>
        <dbReference type="Proteomes" id="UP001171111"/>
    </source>
</evidence>
<dbReference type="SFLD" id="SFLDF00562">
    <property type="entry name" value="HemN-like__clustered_with_heat"/>
    <property type="match status" value="1"/>
</dbReference>
<dbReference type="NCBIfam" id="TIGR00539">
    <property type="entry name" value="hemN_rel"/>
    <property type="match status" value="1"/>
</dbReference>
<keyword evidence="9 10" id="KW-0143">Chaperone</keyword>
<protein>
    <recommendedName>
        <fullName evidence="3 10">Heme chaperone HemW</fullName>
    </recommendedName>
</protein>
<dbReference type="InterPro" id="IPR034505">
    <property type="entry name" value="Coproporphyrinogen-III_oxidase"/>
</dbReference>
<evidence type="ECO:0000256" key="3">
    <source>
        <dbReference type="ARBA" id="ARBA00017228"/>
    </source>
</evidence>
<dbReference type="InterPro" id="IPR007197">
    <property type="entry name" value="rSAM"/>
</dbReference>
<keyword evidence="10" id="KW-0963">Cytoplasm</keyword>